<keyword evidence="1" id="KW-0647">Proteasome</keyword>
<evidence type="ECO:0000313" key="2">
    <source>
        <dbReference type="Proteomes" id="UP000651852"/>
    </source>
</evidence>
<comment type="caution">
    <text evidence="1">The sequence shown here is derived from an EMBL/GenBank/DDBJ whole genome shotgun (WGS) entry which is preliminary data.</text>
</comment>
<dbReference type="SUPFAM" id="SSF56235">
    <property type="entry name" value="N-terminal nucleophile aminohydrolases (Ntn hydrolases)"/>
    <property type="match status" value="1"/>
</dbReference>
<dbReference type="RefSeq" id="WP_187520137.1">
    <property type="nucleotide sequence ID" value="NZ_JACONW010000002.1"/>
</dbReference>
<reference evidence="1 2" key="1">
    <citation type="submission" date="2020-08" db="EMBL/GenBank/DDBJ databases">
        <title>Putative novel bacterial strains isolated from necrotic wheat leaf tissues caused by Xanthomonas translucens.</title>
        <authorList>
            <person name="Tambong J.T."/>
        </authorList>
    </citation>
    <scope>NUCLEOTIDE SEQUENCE [LARGE SCALE GENOMIC DNA]</scope>
    <source>
        <strain evidence="1 2">DOAB 1069</strain>
    </source>
</reference>
<organism evidence="1 2">
    <name type="scientific">Pseudomonas folii</name>
    <dbReference type="NCBI Taxonomy" id="2762593"/>
    <lineage>
        <taxon>Bacteria</taxon>
        <taxon>Pseudomonadati</taxon>
        <taxon>Pseudomonadota</taxon>
        <taxon>Gammaproteobacteria</taxon>
        <taxon>Pseudomonadales</taxon>
        <taxon>Pseudomonadaceae</taxon>
        <taxon>Pseudomonas</taxon>
    </lineage>
</organism>
<evidence type="ECO:0000313" key="1">
    <source>
        <dbReference type="EMBL" id="MBC3948340.1"/>
    </source>
</evidence>
<dbReference type="GO" id="GO:0000502">
    <property type="term" value="C:proteasome complex"/>
    <property type="evidence" value="ECO:0007669"/>
    <property type="project" value="UniProtKB-KW"/>
</dbReference>
<sequence length="148" mass="15565">MTTIAYKDGVIAYDSRCTRGSTITDDDCEKLETVKGVHFLCTGCTCDFDALIAAYFGAAASAPVEASGYAVDGGTLWLIGHDDKTGFWKNRIRLDTGDAIGSGSAFALAAMDMGATSAEAIEAAKRRDTSTGGRVRELRIRAEGVPQG</sequence>
<proteinExistence type="predicted"/>
<gene>
    <name evidence="1" type="ORF">H8S59_00945</name>
</gene>
<dbReference type="EMBL" id="JACONW010000002">
    <property type="protein sequence ID" value="MBC3948340.1"/>
    <property type="molecule type" value="Genomic_DNA"/>
</dbReference>
<dbReference type="InterPro" id="IPR029055">
    <property type="entry name" value="Ntn_hydrolases_N"/>
</dbReference>
<dbReference type="Proteomes" id="UP000651852">
    <property type="component" value="Unassembled WGS sequence"/>
</dbReference>
<accession>A0ABR7AVC7</accession>
<keyword evidence="2" id="KW-1185">Reference proteome</keyword>
<name>A0ABR7AVC7_9PSED</name>
<protein>
    <submittedName>
        <fullName evidence="1">Proteasome subunit beta</fullName>
    </submittedName>
</protein>